<dbReference type="AlphaFoldDB" id="A0A4Z0YXH6"/>
<dbReference type="STRING" id="37992.A0A4Z0YXH6"/>
<gene>
    <name evidence="2" type="ORF">E0Z10_g29</name>
</gene>
<sequence>MINSLEQDSRPNFSKPGKEPTTPEFETQATQRSRSGVLTPDATPGPQRITSPGHKQAFVHLGSQRDPDLTTPSISSKPPSVEETENNRDNLQHYTHSEISDQASERPSPPLTPGPYLDQEINYSVSVFKSIYTSVIRLLNLAKQRKSRADDARVQSTIDLIKSLPTIRRTRVGNLTRTLTAKQYGELLKAIKESEDDEFRSYFKDQLRISNAAKTVKPSGSADVRFPFARGEGDSKSPDRSFRHKQCECTPLCVYPTWLIEIGWSQEMKKLQDKAEAYICRSNGQIRTVVAIYMRKMYLAEVKNEKRLYEGYLTGEVDENGFYATDEKNETGEASILVWRAVVRRNGTVDAVRVQDEEFRDKNGRAIESVSLRLPLQDFICKRIADSPEGKFKESLDISSEALCESIDDTLKYYRQERGEIKKEEAEEEKKKRLQEAT</sequence>
<proteinExistence type="predicted"/>
<organism evidence="2 3">
    <name type="scientific">Xylaria hypoxylon</name>
    <dbReference type="NCBI Taxonomy" id="37992"/>
    <lineage>
        <taxon>Eukaryota</taxon>
        <taxon>Fungi</taxon>
        <taxon>Dikarya</taxon>
        <taxon>Ascomycota</taxon>
        <taxon>Pezizomycotina</taxon>
        <taxon>Sordariomycetes</taxon>
        <taxon>Xylariomycetidae</taxon>
        <taxon>Xylariales</taxon>
        <taxon>Xylariaceae</taxon>
        <taxon>Xylaria</taxon>
    </lineage>
</organism>
<protein>
    <submittedName>
        <fullName evidence="2">Uncharacterized protein</fullName>
    </submittedName>
</protein>
<feature type="compositionally biased region" description="Polar residues" evidence="1">
    <location>
        <begin position="1"/>
        <end position="12"/>
    </location>
</feature>
<keyword evidence="3" id="KW-1185">Reference proteome</keyword>
<comment type="caution">
    <text evidence="2">The sequence shown here is derived from an EMBL/GenBank/DDBJ whole genome shotgun (WGS) entry which is preliminary data.</text>
</comment>
<feature type="region of interest" description="Disordered" evidence="1">
    <location>
        <begin position="1"/>
        <end position="87"/>
    </location>
</feature>
<reference evidence="2 3" key="1">
    <citation type="submission" date="2019-03" db="EMBL/GenBank/DDBJ databases">
        <title>Draft genome sequence of Xylaria hypoxylon DSM 108379, a ubiquitous saprotrophic-parasitic fungi on hardwood.</title>
        <authorList>
            <person name="Buettner E."/>
            <person name="Leonhardt S."/>
            <person name="Gebauer A.M."/>
            <person name="Liers C."/>
            <person name="Hofrichter M."/>
            <person name="Kellner H."/>
        </authorList>
    </citation>
    <scope>NUCLEOTIDE SEQUENCE [LARGE SCALE GENOMIC DNA]</scope>
    <source>
        <strain evidence="2 3">DSM 108379</strain>
    </source>
</reference>
<name>A0A4Z0YXH6_9PEZI</name>
<dbReference type="EMBL" id="SKBN01000001">
    <property type="protein sequence ID" value="TGJ88637.1"/>
    <property type="molecule type" value="Genomic_DNA"/>
</dbReference>
<evidence type="ECO:0000313" key="2">
    <source>
        <dbReference type="EMBL" id="TGJ88637.1"/>
    </source>
</evidence>
<feature type="compositionally biased region" description="Polar residues" evidence="1">
    <location>
        <begin position="24"/>
        <end position="36"/>
    </location>
</feature>
<evidence type="ECO:0000313" key="3">
    <source>
        <dbReference type="Proteomes" id="UP000297716"/>
    </source>
</evidence>
<dbReference type="OrthoDB" id="3485856at2759"/>
<evidence type="ECO:0000256" key="1">
    <source>
        <dbReference type="SAM" id="MobiDB-lite"/>
    </source>
</evidence>
<dbReference type="Proteomes" id="UP000297716">
    <property type="component" value="Unassembled WGS sequence"/>
</dbReference>
<accession>A0A4Z0YXH6</accession>